<dbReference type="Gene3D" id="1.20.1070.10">
    <property type="entry name" value="Rhodopsin 7-helix transmembrane proteins"/>
    <property type="match status" value="1"/>
</dbReference>
<dbReference type="InterPro" id="IPR017452">
    <property type="entry name" value="GPCR_Rhodpsn_7TM"/>
</dbReference>
<dbReference type="SUPFAM" id="SSF81321">
    <property type="entry name" value="Family A G protein-coupled receptor-like"/>
    <property type="match status" value="1"/>
</dbReference>
<accession>A0A8B7Y667</accession>
<dbReference type="InterPro" id="IPR027430">
    <property type="entry name" value="Retinal_BS"/>
</dbReference>
<evidence type="ECO:0000313" key="14">
    <source>
        <dbReference type="Proteomes" id="UP000694845"/>
    </source>
</evidence>
<evidence type="ECO:0000256" key="1">
    <source>
        <dbReference type="ARBA" id="ARBA00004141"/>
    </source>
</evidence>
<protein>
    <submittedName>
        <fullName evidence="15">Opsin-5-like</fullName>
    </submittedName>
</protein>
<feature type="transmembrane region" description="Helical" evidence="12">
    <location>
        <begin position="262"/>
        <end position="289"/>
    </location>
</feature>
<keyword evidence="5" id="KW-0681">Retinal protein</keyword>
<name>A0A8B7Y667_ACAPL</name>
<dbReference type="GO" id="GO:0004930">
    <property type="term" value="F:G protein-coupled receptor activity"/>
    <property type="evidence" value="ECO:0007669"/>
    <property type="project" value="UniProtKB-KW"/>
</dbReference>
<keyword evidence="8" id="KW-0297">G-protein coupled receptor</keyword>
<dbReference type="PANTHER" id="PTHR24240">
    <property type="entry name" value="OPSIN"/>
    <property type="match status" value="1"/>
</dbReference>
<dbReference type="GO" id="GO:0016020">
    <property type="term" value="C:membrane"/>
    <property type="evidence" value="ECO:0007669"/>
    <property type="project" value="UniProtKB-SubCell"/>
</dbReference>
<keyword evidence="9 12" id="KW-0472">Membrane</keyword>
<reference evidence="15" key="1">
    <citation type="submission" date="2025-08" db="UniProtKB">
        <authorList>
            <consortium name="RefSeq"/>
        </authorList>
    </citation>
    <scope>IDENTIFICATION</scope>
</reference>
<dbReference type="InterPro" id="IPR000276">
    <property type="entry name" value="GPCR_Rhodpsn"/>
</dbReference>
<evidence type="ECO:0000256" key="3">
    <source>
        <dbReference type="ARBA" id="ARBA00022606"/>
    </source>
</evidence>
<keyword evidence="4 12" id="KW-0812">Transmembrane</keyword>
<dbReference type="Pfam" id="PF00001">
    <property type="entry name" value="7tm_1"/>
    <property type="match status" value="1"/>
</dbReference>
<keyword evidence="3" id="KW-0716">Sensory transduction</keyword>
<feature type="transmembrane region" description="Helical" evidence="12">
    <location>
        <begin position="178"/>
        <end position="202"/>
    </location>
</feature>
<evidence type="ECO:0000256" key="6">
    <source>
        <dbReference type="ARBA" id="ARBA00022989"/>
    </source>
</evidence>
<dbReference type="OrthoDB" id="5564849at2759"/>
<feature type="transmembrane region" description="Helical" evidence="12">
    <location>
        <begin position="20"/>
        <end position="40"/>
    </location>
</feature>
<evidence type="ECO:0000256" key="5">
    <source>
        <dbReference type="ARBA" id="ARBA00022925"/>
    </source>
</evidence>
<evidence type="ECO:0000256" key="2">
    <source>
        <dbReference type="ARBA" id="ARBA00022543"/>
    </source>
</evidence>
<sequence>MEGDGFASLVSPVAGIASGIWITMITAVSFVGNGAVLVLSMRKRKNLKPLDLLTINLAVSDLSVCLIGYPLAAVSGFASKWSFGDSGCEWYGFCGFFFNVSALMTLLALAICRYLKLCWKHLDDRVFAKHMPKILTAIWAYSFLWTFPPLVGWNRYVPERFHTSCTVDWASRLPSDQAYIVCVFLFCFSIPVVGLIGCYGAISKTICTHRKKILRQHKTHFTHFWTEVRLIKSSFAATVAYMIAWTPYAVISFWAFAADASALPLVVSAVPVFVAKSSAVFNPIIYTIFNQKFKSELQELCCCCGCQCYNISININTTISTHRDESLPVIAAAAAAHRSRLAFSNPFSKFLVSPSPTRAVNNKRLFVITGKLSDPTAPDKSNPLGMVINEEIDYPCHLDEDMPGPSRRPTEEARATVSYTLPLVHLPNVLASASSIEGFNSNASSLPEDFHFEKRGSILYAEAQV</sequence>
<keyword evidence="7" id="KW-0157">Chromophore</keyword>
<dbReference type="OMA" id="CIYYGLV"/>
<dbReference type="KEGG" id="aplc:110977454"/>
<evidence type="ECO:0000313" key="15">
    <source>
        <dbReference type="RefSeq" id="XP_022087301.1"/>
    </source>
</evidence>
<dbReference type="RefSeq" id="XP_022087301.1">
    <property type="nucleotide sequence ID" value="XM_022231609.1"/>
</dbReference>
<evidence type="ECO:0000256" key="10">
    <source>
        <dbReference type="ARBA" id="ARBA00023170"/>
    </source>
</evidence>
<organism evidence="14 15">
    <name type="scientific">Acanthaster planci</name>
    <name type="common">Crown-of-thorns starfish</name>
    <dbReference type="NCBI Taxonomy" id="133434"/>
    <lineage>
        <taxon>Eukaryota</taxon>
        <taxon>Metazoa</taxon>
        <taxon>Echinodermata</taxon>
        <taxon>Eleutherozoa</taxon>
        <taxon>Asterozoa</taxon>
        <taxon>Asteroidea</taxon>
        <taxon>Valvatacea</taxon>
        <taxon>Valvatida</taxon>
        <taxon>Acanthasteridae</taxon>
        <taxon>Acanthaster</taxon>
    </lineage>
</organism>
<dbReference type="PRINTS" id="PR00237">
    <property type="entry name" value="GPCRRHODOPSN"/>
</dbReference>
<evidence type="ECO:0000256" key="11">
    <source>
        <dbReference type="ARBA" id="ARBA00023224"/>
    </source>
</evidence>
<feature type="transmembrane region" description="Helical" evidence="12">
    <location>
        <begin position="90"/>
        <end position="112"/>
    </location>
</feature>
<feature type="domain" description="G-protein coupled receptors family 1 profile" evidence="13">
    <location>
        <begin position="32"/>
        <end position="286"/>
    </location>
</feature>
<keyword evidence="6 12" id="KW-1133">Transmembrane helix</keyword>
<comment type="subcellular location">
    <subcellularLocation>
        <location evidence="1">Membrane</location>
        <topology evidence="1">Multi-pass membrane protein</topology>
    </subcellularLocation>
</comment>
<evidence type="ECO:0000256" key="7">
    <source>
        <dbReference type="ARBA" id="ARBA00022991"/>
    </source>
</evidence>
<keyword evidence="14" id="KW-1185">Reference proteome</keyword>
<keyword evidence="2" id="KW-0600">Photoreceptor protein</keyword>
<dbReference type="FunFam" id="1.20.1070.10:FF:000219">
    <property type="entry name" value="Opsin 5-like 2"/>
    <property type="match status" value="1"/>
</dbReference>
<keyword evidence="11" id="KW-0807">Transducer</keyword>
<evidence type="ECO:0000256" key="9">
    <source>
        <dbReference type="ARBA" id="ARBA00023136"/>
    </source>
</evidence>
<dbReference type="GO" id="GO:0007602">
    <property type="term" value="P:phototransduction"/>
    <property type="evidence" value="ECO:0007669"/>
    <property type="project" value="UniProtKB-KW"/>
</dbReference>
<evidence type="ECO:0000256" key="8">
    <source>
        <dbReference type="ARBA" id="ARBA00023040"/>
    </source>
</evidence>
<feature type="transmembrane region" description="Helical" evidence="12">
    <location>
        <begin position="133"/>
        <end position="151"/>
    </location>
</feature>
<dbReference type="InterPro" id="IPR050125">
    <property type="entry name" value="GPCR_opsins"/>
</dbReference>
<evidence type="ECO:0000259" key="13">
    <source>
        <dbReference type="PROSITE" id="PS50262"/>
    </source>
</evidence>
<dbReference type="PROSITE" id="PS50262">
    <property type="entry name" value="G_PROTEIN_RECEP_F1_2"/>
    <property type="match status" value="1"/>
</dbReference>
<feature type="transmembrane region" description="Helical" evidence="12">
    <location>
        <begin position="235"/>
        <end position="256"/>
    </location>
</feature>
<dbReference type="AlphaFoldDB" id="A0A8B7Y667"/>
<gene>
    <name evidence="15" type="primary">LOC110977454</name>
</gene>
<evidence type="ECO:0000256" key="12">
    <source>
        <dbReference type="SAM" id="Phobius"/>
    </source>
</evidence>
<evidence type="ECO:0000256" key="4">
    <source>
        <dbReference type="ARBA" id="ARBA00022692"/>
    </source>
</evidence>
<keyword evidence="10" id="KW-0675">Receptor</keyword>
<dbReference type="PROSITE" id="PS00238">
    <property type="entry name" value="OPSIN"/>
    <property type="match status" value="1"/>
</dbReference>
<dbReference type="Proteomes" id="UP000694845">
    <property type="component" value="Unplaced"/>
</dbReference>
<proteinExistence type="predicted"/>
<dbReference type="GeneID" id="110977454"/>
<dbReference type="GO" id="GO:0009881">
    <property type="term" value="F:photoreceptor activity"/>
    <property type="evidence" value="ECO:0007669"/>
    <property type="project" value="UniProtKB-KW"/>
</dbReference>
<dbReference type="CTD" id="221391"/>
<feature type="transmembrane region" description="Helical" evidence="12">
    <location>
        <begin position="52"/>
        <end position="78"/>
    </location>
</feature>